<keyword evidence="5 16" id="KW-0812">Transmembrane</keyword>
<evidence type="ECO:0000256" key="9">
    <source>
        <dbReference type="ARBA" id="ARBA00022840"/>
    </source>
</evidence>
<evidence type="ECO:0000256" key="7">
    <source>
        <dbReference type="ARBA" id="ARBA00022741"/>
    </source>
</evidence>
<evidence type="ECO:0000256" key="4">
    <source>
        <dbReference type="ARBA" id="ARBA00022679"/>
    </source>
</evidence>
<evidence type="ECO:0000256" key="13">
    <source>
        <dbReference type="ARBA" id="ARBA00047899"/>
    </source>
</evidence>
<reference evidence="19" key="2">
    <citation type="submission" date="2025-08" db="UniProtKB">
        <authorList>
            <consortium name="RefSeq"/>
        </authorList>
    </citation>
    <scope>IDENTIFICATION</scope>
    <source>
        <tissue evidence="19">Whole plant</tissue>
    </source>
</reference>
<dbReference type="Pfam" id="PF14380">
    <property type="entry name" value="WAK_assoc"/>
    <property type="match status" value="1"/>
</dbReference>
<dbReference type="PROSITE" id="PS50011">
    <property type="entry name" value="PROTEIN_KINASE_DOM"/>
    <property type="match status" value="1"/>
</dbReference>
<evidence type="ECO:0000256" key="15">
    <source>
        <dbReference type="PROSITE-ProRule" id="PRU10141"/>
    </source>
</evidence>
<feature type="transmembrane region" description="Helical" evidence="16">
    <location>
        <begin position="356"/>
        <end position="375"/>
    </location>
</feature>
<feature type="binding site" evidence="15">
    <location>
        <position position="441"/>
    </location>
    <ligand>
        <name>ATP</name>
        <dbReference type="ChEBI" id="CHEBI:30616"/>
    </ligand>
</feature>
<dbReference type="Gene3D" id="1.10.510.10">
    <property type="entry name" value="Transferase(Phosphotransferase) domain 1"/>
    <property type="match status" value="1"/>
</dbReference>
<evidence type="ECO:0000256" key="12">
    <source>
        <dbReference type="ARBA" id="ARBA00023180"/>
    </source>
</evidence>
<evidence type="ECO:0000256" key="6">
    <source>
        <dbReference type="ARBA" id="ARBA00022729"/>
    </source>
</evidence>
<keyword evidence="7 15" id="KW-0547">Nucleotide-binding</keyword>
<dbReference type="InterPro" id="IPR011009">
    <property type="entry name" value="Kinase-like_dom_sf"/>
</dbReference>
<dbReference type="InterPro" id="IPR000719">
    <property type="entry name" value="Prot_kinase_dom"/>
</dbReference>
<evidence type="ECO:0000256" key="1">
    <source>
        <dbReference type="ARBA" id="ARBA00004479"/>
    </source>
</evidence>
<comment type="subcellular location">
    <subcellularLocation>
        <location evidence="1">Membrane</location>
        <topology evidence="1">Single-pass type I membrane protein</topology>
    </subcellularLocation>
</comment>
<keyword evidence="18" id="KW-1185">Reference proteome</keyword>
<accession>A0A9C6TI47</accession>
<keyword evidence="9 15" id="KW-0067">ATP-binding</keyword>
<dbReference type="GeneID" id="107467516"/>
<organism evidence="18 19">
    <name type="scientific">Arachis duranensis</name>
    <name type="common">Wild peanut</name>
    <dbReference type="NCBI Taxonomy" id="130453"/>
    <lineage>
        <taxon>Eukaryota</taxon>
        <taxon>Viridiplantae</taxon>
        <taxon>Streptophyta</taxon>
        <taxon>Embryophyta</taxon>
        <taxon>Tracheophyta</taxon>
        <taxon>Spermatophyta</taxon>
        <taxon>Magnoliopsida</taxon>
        <taxon>eudicotyledons</taxon>
        <taxon>Gunneridae</taxon>
        <taxon>Pentapetalae</taxon>
        <taxon>rosids</taxon>
        <taxon>fabids</taxon>
        <taxon>Fabales</taxon>
        <taxon>Fabaceae</taxon>
        <taxon>Papilionoideae</taxon>
        <taxon>50 kb inversion clade</taxon>
        <taxon>dalbergioids sensu lato</taxon>
        <taxon>Dalbergieae</taxon>
        <taxon>Pterocarpus clade</taxon>
        <taxon>Arachis</taxon>
    </lineage>
</organism>
<sequence>MISLVISYHRVWRHEACSISVTTICGTLNVSGPSDVSIQLLIQQRAFIKWRNAWEASDAMSRSGSGSPPLHEPCLHVLTITQLLIMYRCVIVSIILYSVLSRTTLSSYVDPHYLACEPQTCGNQSITYPFYIQGKQQPFCGYPGFAISCDSNGFLILSLSNTPYIIHQIFYHNQSLRVSNAAFSSANSTNTPDSCISAAHNLTLPPTSTFNLVHQNNHKDIMFFFGCNLSSMPLELLDYRIGCSEATNKTDGSVLALYKDDVKTVSLVSKSCGTGGEVVDAVVEESEGVGMEEELRRGFMLNWTASDCKLCNSTGGRCGFNSTIFTFQCYCTDRIHASKCVIITDGRSKASMKMGLALGLAAAVTLLLVMVTLYYTRRKKQNPKHLLVDAFLERHGYLQIKRYSYSDMKKMTNSFKNKLGAGGFGSVYKGQLKDGRHVAVKILSELKGDGEDFINEVVSMSRTSHVNIVALLGFCFEGSKQALVYDFMPNGSLEKLLSDEHDVIGDRQLDYQTLYDIAIGVAKGLEYLHKGCNTRILHFDIKPHNILLDENFCPKISDFGLAKVCTRKESMVSISGTRGTAGYIAPEVFSRNFGVISHKSDVYSYGMMVLEMVGRRRNIKTEVDASSETYFPYWIYNRLVSNQELGLRSISNEFDNEKVRKLIIVSLWCIQTNPSNRPSISKVVEMLEGRIELLQLPPKPFWFSPSASP</sequence>
<feature type="domain" description="Protein kinase" evidence="17">
    <location>
        <begin position="413"/>
        <end position="694"/>
    </location>
</feature>
<dbReference type="Proteomes" id="UP000515211">
    <property type="component" value="Chromosome 9"/>
</dbReference>
<evidence type="ECO:0000256" key="2">
    <source>
        <dbReference type="ARBA" id="ARBA00012513"/>
    </source>
</evidence>
<comment type="catalytic activity">
    <reaction evidence="13">
        <text>L-threonyl-[protein] + ATP = O-phospho-L-threonyl-[protein] + ADP + H(+)</text>
        <dbReference type="Rhea" id="RHEA:46608"/>
        <dbReference type="Rhea" id="RHEA-COMP:11060"/>
        <dbReference type="Rhea" id="RHEA-COMP:11605"/>
        <dbReference type="ChEBI" id="CHEBI:15378"/>
        <dbReference type="ChEBI" id="CHEBI:30013"/>
        <dbReference type="ChEBI" id="CHEBI:30616"/>
        <dbReference type="ChEBI" id="CHEBI:61977"/>
        <dbReference type="ChEBI" id="CHEBI:456216"/>
        <dbReference type="EC" id="2.7.11.1"/>
    </reaction>
</comment>
<dbReference type="InterPro" id="IPR032872">
    <property type="entry name" value="WAK_assoc_C"/>
</dbReference>
<evidence type="ECO:0000256" key="10">
    <source>
        <dbReference type="ARBA" id="ARBA00022989"/>
    </source>
</evidence>
<gene>
    <name evidence="19" type="primary">LOC107467516</name>
</gene>
<dbReference type="EC" id="2.7.11.1" evidence="2"/>
<dbReference type="RefSeq" id="XP_052110757.1">
    <property type="nucleotide sequence ID" value="XM_052254797.1"/>
</dbReference>
<dbReference type="InterPro" id="IPR025287">
    <property type="entry name" value="WAK_GUB"/>
</dbReference>
<dbReference type="PANTHER" id="PTHR27009">
    <property type="entry name" value="RUST RESISTANCE KINASE LR10-RELATED"/>
    <property type="match status" value="1"/>
</dbReference>
<evidence type="ECO:0000313" key="18">
    <source>
        <dbReference type="Proteomes" id="UP000515211"/>
    </source>
</evidence>
<evidence type="ECO:0000256" key="11">
    <source>
        <dbReference type="ARBA" id="ARBA00023136"/>
    </source>
</evidence>
<evidence type="ECO:0000256" key="14">
    <source>
        <dbReference type="ARBA" id="ARBA00048679"/>
    </source>
</evidence>
<dbReference type="InterPro" id="IPR017441">
    <property type="entry name" value="Protein_kinase_ATP_BS"/>
</dbReference>
<dbReference type="InterPro" id="IPR045874">
    <property type="entry name" value="LRK10/LRL21-25-like"/>
</dbReference>
<evidence type="ECO:0000256" key="8">
    <source>
        <dbReference type="ARBA" id="ARBA00022777"/>
    </source>
</evidence>
<dbReference type="GO" id="GO:0030247">
    <property type="term" value="F:polysaccharide binding"/>
    <property type="evidence" value="ECO:0007669"/>
    <property type="project" value="InterPro"/>
</dbReference>
<dbReference type="AlphaFoldDB" id="A0A9C6TI47"/>
<evidence type="ECO:0000256" key="3">
    <source>
        <dbReference type="ARBA" id="ARBA00022527"/>
    </source>
</evidence>
<dbReference type="PROSITE" id="PS00108">
    <property type="entry name" value="PROTEIN_KINASE_ST"/>
    <property type="match status" value="1"/>
</dbReference>
<dbReference type="Gene3D" id="3.30.200.20">
    <property type="entry name" value="Phosphorylase Kinase, domain 1"/>
    <property type="match status" value="1"/>
</dbReference>
<dbReference type="GO" id="GO:0016020">
    <property type="term" value="C:membrane"/>
    <property type="evidence" value="ECO:0007669"/>
    <property type="project" value="UniProtKB-SubCell"/>
</dbReference>
<dbReference type="GO" id="GO:0005524">
    <property type="term" value="F:ATP binding"/>
    <property type="evidence" value="ECO:0007669"/>
    <property type="project" value="UniProtKB-UniRule"/>
</dbReference>
<feature type="transmembrane region" description="Helical" evidence="16">
    <location>
        <begin position="75"/>
        <end position="100"/>
    </location>
</feature>
<name>A0A9C6TI47_ARADU</name>
<keyword evidence="11 16" id="KW-0472">Membrane</keyword>
<dbReference type="SUPFAM" id="SSF56112">
    <property type="entry name" value="Protein kinase-like (PK-like)"/>
    <property type="match status" value="1"/>
</dbReference>
<dbReference type="InterPro" id="IPR008271">
    <property type="entry name" value="Ser/Thr_kinase_AS"/>
</dbReference>
<keyword evidence="4" id="KW-0808">Transferase</keyword>
<dbReference type="InterPro" id="IPR001245">
    <property type="entry name" value="Ser-Thr/Tyr_kinase_cat_dom"/>
</dbReference>
<evidence type="ECO:0000259" key="17">
    <source>
        <dbReference type="PROSITE" id="PS50011"/>
    </source>
</evidence>
<comment type="catalytic activity">
    <reaction evidence="14">
        <text>L-seryl-[protein] + ATP = O-phospho-L-seryl-[protein] + ADP + H(+)</text>
        <dbReference type="Rhea" id="RHEA:17989"/>
        <dbReference type="Rhea" id="RHEA-COMP:9863"/>
        <dbReference type="Rhea" id="RHEA-COMP:11604"/>
        <dbReference type="ChEBI" id="CHEBI:15378"/>
        <dbReference type="ChEBI" id="CHEBI:29999"/>
        <dbReference type="ChEBI" id="CHEBI:30616"/>
        <dbReference type="ChEBI" id="CHEBI:83421"/>
        <dbReference type="ChEBI" id="CHEBI:456216"/>
        <dbReference type="EC" id="2.7.11.1"/>
    </reaction>
</comment>
<keyword evidence="10 16" id="KW-1133">Transmembrane helix</keyword>
<keyword evidence="8" id="KW-0418">Kinase</keyword>
<keyword evidence="3" id="KW-0723">Serine/threonine-protein kinase</keyword>
<dbReference type="Pfam" id="PF13947">
    <property type="entry name" value="GUB_WAK_bind"/>
    <property type="match status" value="1"/>
</dbReference>
<evidence type="ECO:0000313" key="19">
    <source>
        <dbReference type="RefSeq" id="XP_052110757.1"/>
    </source>
</evidence>
<dbReference type="FunFam" id="1.10.510.10:FF:000590">
    <property type="entry name" value="PR5-like receptor kinase"/>
    <property type="match status" value="1"/>
</dbReference>
<protein>
    <recommendedName>
        <fullName evidence="2">non-specific serine/threonine protein kinase</fullName>
        <ecNumber evidence="2">2.7.11.1</ecNumber>
    </recommendedName>
</protein>
<proteinExistence type="predicted"/>
<keyword evidence="6" id="KW-0732">Signal</keyword>
<dbReference type="SMART" id="SM00220">
    <property type="entry name" value="S_TKc"/>
    <property type="match status" value="1"/>
</dbReference>
<reference evidence="18" key="1">
    <citation type="journal article" date="2016" name="Nat. Genet.">
        <title>The genome sequences of Arachis duranensis and Arachis ipaensis, the diploid ancestors of cultivated peanut.</title>
        <authorList>
            <person name="Bertioli D.J."/>
            <person name="Cannon S.B."/>
            <person name="Froenicke L."/>
            <person name="Huang G."/>
            <person name="Farmer A.D."/>
            <person name="Cannon E.K."/>
            <person name="Liu X."/>
            <person name="Gao D."/>
            <person name="Clevenger J."/>
            <person name="Dash S."/>
            <person name="Ren L."/>
            <person name="Moretzsohn M.C."/>
            <person name="Shirasawa K."/>
            <person name="Huang W."/>
            <person name="Vidigal B."/>
            <person name="Abernathy B."/>
            <person name="Chu Y."/>
            <person name="Niederhuth C.E."/>
            <person name="Umale P."/>
            <person name="Araujo A.C."/>
            <person name="Kozik A."/>
            <person name="Kim K.D."/>
            <person name="Burow M.D."/>
            <person name="Varshney R.K."/>
            <person name="Wang X."/>
            <person name="Zhang X."/>
            <person name="Barkley N."/>
            <person name="Guimaraes P.M."/>
            <person name="Isobe S."/>
            <person name="Guo B."/>
            <person name="Liao B."/>
            <person name="Stalker H.T."/>
            <person name="Schmitz R.J."/>
            <person name="Scheffler B.E."/>
            <person name="Leal-Bertioli S.C."/>
            <person name="Xun X."/>
            <person name="Jackson S.A."/>
            <person name="Michelmore R."/>
            <person name="Ozias-Akins P."/>
        </authorList>
    </citation>
    <scope>NUCLEOTIDE SEQUENCE [LARGE SCALE GENOMIC DNA]</scope>
    <source>
        <strain evidence="18">cv. V14167</strain>
    </source>
</reference>
<evidence type="ECO:0000256" key="5">
    <source>
        <dbReference type="ARBA" id="ARBA00022692"/>
    </source>
</evidence>
<keyword evidence="12" id="KW-0325">Glycoprotein</keyword>
<dbReference type="GO" id="GO:0004674">
    <property type="term" value="F:protein serine/threonine kinase activity"/>
    <property type="evidence" value="ECO:0007669"/>
    <property type="project" value="UniProtKB-KW"/>
</dbReference>
<dbReference type="FunFam" id="3.30.200.20:FF:000178">
    <property type="entry name" value="serine/threonine-protein kinase PBS1-like"/>
    <property type="match status" value="1"/>
</dbReference>
<dbReference type="PROSITE" id="PS00107">
    <property type="entry name" value="PROTEIN_KINASE_ATP"/>
    <property type="match status" value="1"/>
</dbReference>
<dbReference type="Pfam" id="PF07714">
    <property type="entry name" value="PK_Tyr_Ser-Thr"/>
    <property type="match status" value="1"/>
</dbReference>
<evidence type="ECO:0000256" key="16">
    <source>
        <dbReference type="SAM" id="Phobius"/>
    </source>
</evidence>